<organism evidence="1 2">
    <name type="scientific">Paenibacillus roseopurpureus</name>
    <dbReference type="NCBI Taxonomy" id="2918901"/>
    <lineage>
        <taxon>Bacteria</taxon>
        <taxon>Bacillati</taxon>
        <taxon>Bacillota</taxon>
        <taxon>Bacilli</taxon>
        <taxon>Bacillales</taxon>
        <taxon>Paenibacillaceae</taxon>
        <taxon>Paenibacillus</taxon>
    </lineage>
</organism>
<proteinExistence type="predicted"/>
<dbReference type="Proteomes" id="UP001304650">
    <property type="component" value="Chromosome"/>
</dbReference>
<gene>
    <name evidence="1" type="ORF">MJB10_02915</name>
</gene>
<evidence type="ECO:0000313" key="2">
    <source>
        <dbReference type="Proteomes" id="UP001304650"/>
    </source>
</evidence>
<accession>A0AA96LSJ1</accession>
<keyword evidence="2" id="KW-1185">Reference proteome</keyword>
<dbReference type="RefSeq" id="WP_314801598.1">
    <property type="nucleotide sequence ID" value="NZ_CP130319.1"/>
</dbReference>
<protein>
    <submittedName>
        <fullName evidence="1">Uncharacterized protein</fullName>
    </submittedName>
</protein>
<reference evidence="1" key="1">
    <citation type="submission" date="2022-02" db="EMBL/GenBank/DDBJ databases">
        <title>Paenibacillus sp. MBLB1832 Whole Genome Shotgun Sequencing.</title>
        <authorList>
            <person name="Hwang C.Y."/>
            <person name="Cho E.-S."/>
            <person name="Seo M.-J."/>
        </authorList>
    </citation>
    <scope>NUCLEOTIDE SEQUENCE</scope>
    <source>
        <strain evidence="1">MBLB1832</strain>
    </source>
</reference>
<evidence type="ECO:0000313" key="1">
    <source>
        <dbReference type="EMBL" id="WNR45118.1"/>
    </source>
</evidence>
<dbReference type="KEGG" id="proo:MJB10_02915"/>
<dbReference type="EMBL" id="CP130319">
    <property type="protein sequence ID" value="WNR45118.1"/>
    <property type="molecule type" value="Genomic_DNA"/>
</dbReference>
<dbReference type="AlphaFoldDB" id="A0AA96LSJ1"/>
<name>A0AA96LSJ1_9BACL</name>
<sequence length="111" mass="13355">MFWCAEYQYETLYEGYPLSPPGPPPREDMNWFCSDDLRFGVWILQWEDPESSGRAVPYRRSTLIQQKPVPYYPPLFVKSADERKWLTWIVDQYGFGRYGRVLEDGYIWMPQ</sequence>